<protein>
    <recommendedName>
        <fullName evidence="3">Flagellar basal body rod FlgEFG protein C-terminal</fullName>
    </recommendedName>
</protein>
<reference evidence="1 2" key="1">
    <citation type="submission" date="2017-09" db="EMBL/GenBank/DDBJ databases">
        <authorList>
            <person name="Ehlers B."/>
            <person name="Leendertz F.H."/>
        </authorList>
    </citation>
    <scope>NUCLEOTIDE SEQUENCE [LARGE SCALE GENOMIC DNA]</scope>
    <source>
        <strain evidence="1 2">CGMCC 1.10978</strain>
    </source>
</reference>
<name>A0A286D755_9GAMM</name>
<organism evidence="1 2">
    <name type="scientific">Pseudoxanthomonas wuyuanensis</name>
    <dbReference type="NCBI Taxonomy" id="1073196"/>
    <lineage>
        <taxon>Bacteria</taxon>
        <taxon>Pseudomonadati</taxon>
        <taxon>Pseudomonadota</taxon>
        <taxon>Gammaproteobacteria</taxon>
        <taxon>Lysobacterales</taxon>
        <taxon>Lysobacteraceae</taxon>
        <taxon>Pseudoxanthomonas</taxon>
    </lineage>
</organism>
<evidence type="ECO:0000313" key="1">
    <source>
        <dbReference type="EMBL" id="SOD54478.1"/>
    </source>
</evidence>
<gene>
    <name evidence="1" type="ORF">SAMN06296416_10482</name>
</gene>
<accession>A0A286D755</accession>
<dbReference type="AlphaFoldDB" id="A0A286D755"/>
<dbReference type="EMBL" id="OCND01000004">
    <property type="protein sequence ID" value="SOD54478.1"/>
    <property type="molecule type" value="Genomic_DNA"/>
</dbReference>
<sequence length="102" mass="10093">MTVLSPASSIAASGMRAAAVGMQAAAHNVANLATADHQRQGVAMAASAAGGVSARVVAAGQDPAAPVADLVDALGARQMFQANAAVLQRHHDTIGRLLDVIA</sequence>
<evidence type="ECO:0008006" key="3">
    <source>
        <dbReference type="Google" id="ProtNLM"/>
    </source>
</evidence>
<dbReference type="RefSeq" id="WP_097121724.1">
    <property type="nucleotide sequence ID" value="NZ_OCND01000004.1"/>
</dbReference>
<keyword evidence="2" id="KW-1185">Reference proteome</keyword>
<evidence type="ECO:0000313" key="2">
    <source>
        <dbReference type="Proteomes" id="UP000219374"/>
    </source>
</evidence>
<dbReference type="Proteomes" id="UP000219374">
    <property type="component" value="Unassembled WGS sequence"/>
</dbReference>
<proteinExistence type="predicted"/>